<evidence type="ECO:0000256" key="6">
    <source>
        <dbReference type="ARBA" id="ARBA00022840"/>
    </source>
</evidence>
<evidence type="ECO:0000256" key="2">
    <source>
        <dbReference type="ARBA" id="ARBA00004642"/>
    </source>
</evidence>
<feature type="compositionally biased region" description="Acidic residues" evidence="9">
    <location>
        <begin position="2431"/>
        <end position="2450"/>
    </location>
</feature>
<dbReference type="GO" id="GO:0000027">
    <property type="term" value="P:ribosomal large subunit assembly"/>
    <property type="evidence" value="ECO:0007669"/>
    <property type="project" value="TreeGrafter"/>
</dbReference>
<comment type="subcellular location">
    <subcellularLocation>
        <location evidence="1">Nucleus</location>
        <location evidence="1">Nucleolus</location>
    </subcellularLocation>
    <subcellularLocation>
        <location evidence="2">Nucleus</location>
        <location evidence="2">Nucleoplasm</location>
    </subcellularLocation>
</comment>
<comment type="caution">
    <text evidence="11">The sequence shown here is derived from an EMBL/GenBank/DDBJ whole genome shotgun (WGS) entry which is preliminary data.</text>
</comment>
<dbReference type="Pfam" id="PF17865">
    <property type="entry name" value="AAA_lid_5"/>
    <property type="match status" value="1"/>
</dbReference>
<feature type="compositionally biased region" description="Acidic residues" evidence="9">
    <location>
        <begin position="2472"/>
        <end position="2500"/>
    </location>
</feature>
<feature type="domain" description="AAA+ ATPase" evidence="10">
    <location>
        <begin position="633"/>
        <end position="779"/>
    </location>
</feature>
<keyword evidence="5" id="KW-0547">Nucleotide-binding</keyword>
<dbReference type="Pfam" id="PF17867">
    <property type="entry name" value="AAA_lid_7"/>
    <property type="match status" value="1"/>
</dbReference>
<keyword evidence="6" id="KW-0067">ATP-binding</keyword>
<dbReference type="Proteomes" id="UP000740883">
    <property type="component" value="Unassembled WGS sequence"/>
</dbReference>
<dbReference type="GO" id="GO:0005654">
    <property type="term" value="C:nucleoplasm"/>
    <property type="evidence" value="ECO:0007669"/>
    <property type="project" value="UniProtKB-SubCell"/>
</dbReference>
<evidence type="ECO:0000259" key="10">
    <source>
        <dbReference type="SMART" id="SM00382"/>
    </source>
</evidence>
<dbReference type="InterPro" id="IPR041190">
    <property type="entry name" value="Midasin_AAA_lid_5"/>
</dbReference>
<dbReference type="InterPro" id="IPR011704">
    <property type="entry name" value="ATPase_dyneun-rel_AAA"/>
</dbReference>
<evidence type="ECO:0000313" key="12">
    <source>
        <dbReference type="Proteomes" id="UP000740883"/>
    </source>
</evidence>
<evidence type="ECO:0000256" key="3">
    <source>
        <dbReference type="ARBA" id="ARBA00007188"/>
    </source>
</evidence>
<accession>A0A9P6KZT3</accession>
<evidence type="ECO:0000256" key="8">
    <source>
        <dbReference type="ARBA" id="ARBA00023242"/>
    </source>
</evidence>
<dbReference type="GO" id="GO:0016887">
    <property type="term" value="F:ATP hydrolysis activity"/>
    <property type="evidence" value="ECO:0007669"/>
    <property type="project" value="InterPro"/>
</dbReference>
<dbReference type="Gene3D" id="3.40.50.300">
    <property type="entry name" value="P-loop containing nucleotide triphosphate hydrolases"/>
    <property type="match status" value="5"/>
</dbReference>
<name>A0A9P6KZT3_9MICR</name>
<evidence type="ECO:0000256" key="9">
    <source>
        <dbReference type="SAM" id="MobiDB-lite"/>
    </source>
</evidence>
<dbReference type="InterPro" id="IPR003593">
    <property type="entry name" value="AAA+_ATPase"/>
</dbReference>
<dbReference type="FunFam" id="3.40.50.300:FF:000142">
    <property type="entry name" value="Midasin"/>
    <property type="match status" value="3"/>
</dbReference>
<gene>
    <name evidence="11" type="primary">mdn1</name>
    <name evidence="11" type="ORF">NGRA_0707</name>
</gene>
<dbReference type="GO" id="GO:0000055">
    <property type="term" value="P:ribosomal large subunit export from nucleus"/>
    <property type="evidence" value="ECO:0007669"/>
    <property type="project" value="TreeGrafter"/>
</dbReference>
<evidence type="ECO:0000256" key="4">
    <source>
        <dbReference type="ARBA" id="ARBA00017143"/>
    </source>
</evidence>
<dbReference type="SUPFAM" id="SSF52540">
    <property type="entry name" value="P-loop containing nucleoside triphosphate hydrolases"/>
    <property type="match status" value="5"/>
</dbReference>
<dbReference type="InterPro" id="IPR027417">
    <property type="entry name" value="P-loop_NTPase"/>
</dbReference>
<keyword evidence="7" id="KW-0143">Chaperone</keyword>
<dbReference type="EMBL" id="SBJO01000030">
    <property type="protein sequence ID" value="KAF9764267.1"/>
    <property type="molecule type" value="Genomic_DNA"/>
</dbReference>
<evidence type="ECO:0000256" key="7">
    <source>
        <dbReference type="ARBA" id="ARBA00023186"/>
    </source>
</evidence>
<evidence type="ECO:0000313" key="11">
    <source>
        <dbReference type="EMBL" id="KAF9764267.1"/>
    </source>
</evidence>
<dbReference type="PANTHER" id="PTHR48103">
    <property type="entry name" value="MIDASIN-RELATED"/>
    <property type="match status" value="1"/>
</dbReference>
<dbReference type="InterPro" id="IPR040848">
    <property type="entry name" value="AAA_lid_7"/>
</dbReference>
<evidence type="ECO:0000256" key="1">
    <source>
        <dbReference type="ARBA" id="ARBA00004604"/>
    </source>
</evidence>
<dbReference type="GO" id="GO:0005524">
    <property type="term" value="F:ATP binding"/>
    <property type="evidence" value="ECO:0007669"/>
    <property type="project" value="UniProtKB-KW"/>
</dbReference>
<dbReference type="Pfam" id="PF07728">
    <property type="entry name" value="AAA_5"/>
    <property type="match status" value="4"/>
</dbReference>
<feature type="compositionally biased region" description="Acidic residues" evidence="9">
    <location>
        <begin position="2517"/>
        <end position="2541"/>
    </location>
</feature>
<feature type="domain" description="AAA+ ATPase" evidence="10">
    <location>
        <begin position="1192"/>
        <end position="1334"/>
    </location>
</feature>
<sequence length="2834" mass="328956">MTKKNYNIEDIDRINEEVDEYTSLNIPIVLYGDVGKVYYLKQKFSDSILIDAREIMDFKNLCGYYAFKDRDIKYNNGILIDTMRNGRKLIIKRIDLNMNLLYFLYSVIKYRTVVNSLGEEFKAHKDFKIMFTSKDRFEIDDLFFVGPIAFSLENVLLLKEPVKNCMKTLLAYTFKNISKKCLYDEQKKCEKVCILRNSECLNEGVCCFDRGILCGIHFRDLIQLTSNISAIEKLTFENRMNIYMNFCNIFLKHDSEEVLTLLNLNQPQYTVLYEENIGRTYPFLLGVRNLILNVKNHRHTLFIGETGAGKTSVVQYLSRNSQKYFGYQTSLKIINMSSDFDGTDLIGGYCTLDIGKKIRDVFDKYKISKPSTLDNFVLLETLKRHCEIIGGALKEEILEIEKCLEKKVNFIYKEGLLIQAMKEGTWILLDEINLCNEETLNLIDSLVCKNKIIHFDSDGQVETIIHPNFRLFACMNPHGDHGKKKFDSYYFNHIIFYDFSTDIEDIHRVIESNLQQTLDKSECERLAEFFYELKRKIHARELVNRIEPLLTGRTLVRALKSIRANTDISISEVLSVLFLTQFNLQSKIIARNMLADYFNINHQTLSKSYVDNEFILTPKVQMQLLDIKLAIRLSYPILIQGDTSTGKTSIIYYLASKINKTVVRINNHEHTEAADYLGNYITTPNGIEFKEGAFVKSIRKGDWVILDELNLAPSDVLEVLNRLLDDNREIFIPQINETIKPHPDFRIFATQNLEYGGRKGLSKAFRNRFVEIFFDEKDDSEVLEILYLKTGLPKSFCKNMVRVYSLLKHQRNVSYLMTLRDLFRWAKRIPRTMYEVFETGMSILYERQRTITDREKVFSVFTEVFKETTEEFGKNILAFDFVYKENECFNIGGVFSKHTDIVITKSVRKLLTLLYASVKCNEPVLLVGETGIGKTKLCNIVSEAIGNDLRTLNMHSGSESSDFLGSFILKDTTISWKNGVLVEAMLKGNSFLIDEINLAEDSVLERLNSLFETRREIYITEIEKNIKAHGNFRLFATMNPGNDFGKRELSPALRNRFTEIYYELDNEEIQEIFKKVLYKRSGLKENILEKIYKNVSFGHSLRSYEAITEFILSISDRSSIIGIEGDISEEKLVEEALALVNPSKDKNVEVKLEDNLLQVHPYYVERKNRTKFNFTTETTSKNLLRIVRAMVLKKGILLEGEPGVGKTSIVSNLAKLMGKKCIRINLSEQTELSDLVGTYIPTSKGIEFIVSELTLGLQNGDFIILDEINLCTQSVIEGLNSVLDYRRTLFIPEMTVKVHPETKIFATMNPCNSLNGRKILPRSFRDRFVALYMSTYTEKDIQQIISSCFENPQYYPNCSLRENIKRNILKDFDSNIKIEYEFTPQEFKIGNLKKVCKDTSCYENLRNFAIKNIPEDYTLLHSQLRSLERFILSLENKLPIILSNGIGKVAMVNFVCEMFGRRSYDFICHKDIDTSDLLGQYHKTDSGVFRWKDSPLIEAIKAGFVVVIHNPEFVEKSIFDRLNSLFESERVFSIYEKGIDTNVEVHKDTRLVLISSNPYNLSPALLDRCVNIELEGRLSMVDLWKMFCKRDSDLQKMEDCSNFSNCKDLHTIKRSKVLQKLDLYDWSKNEEIQAKNLFIHLKKFEILGIRPSFINYSYKGVFNMIVEEDINRLFGFQPSILNFDESKIKYIDLYKKFLFNVPIATSDDEKIKNLENCTKVDLTKRSLPIANDFENLENCTKVDLTKRSLVFLKNSNLSFINNLKNKRRIPVDLKDLKRCLIKSFEGMTFKNYKDLKNISEKLSAINFSTSWEFDNAYFEMLLNLEEDPLILYKEYLEFKKCKEIESIKEEIFREMKNIYKYGEGEVQKKLWEMEGVTKKFEEEIKKLEEKLPRDYKLFRSRFMQVDYATYFNNHEVQLFFEDYSDVFNYYLIYLFRMENDRTTNNYKDTTNWLNFLRNCTSNCTSNFKKPAVNVSKYESLVVNLMKTKDIKILEDYTKIGNQLSKFIYSIVIGKPQIDITGIVMEAICTEDESCGDCSFSDEMINECLLNVFNPKKVAYLIETRKNTICIGPEIGESTQIENLPLFSKPLEVLSKIEGDLSGRTNMLSVSSLNESNFNVSSLHDSLNESSLNESSLHESHKELMKLKELVSQYFKNPQSCTWLPNYRYILYLLGNELSIEEGARYFLDCLVYEFYDRMKIAESLVKDNLFYNIVLQYKAFEIEASVEKKIKEGQTKLRKDSKLFKKIHEEIKDYVTLPVTNILSINFEKPECDCNESITNSSSKANNSRKTSPCSFLINQNEDLGDSGDHEDCDCKDWLSLAENFSRREIENKMKKYEEISREEVLKKFYKRNPEKKFSFREICLSKVVNRITDDATHLKLIDCALRYPKASFLYFVFQYSEDDTVEYEDGTGIKGGTGEKNISDQIKEEEEISNEYDEQKDAEEEDGVDFDNQGSISTCDEEEASQTGVEGDSEEDDSEEGENEVDRENEEGESEGCESEVDRENENEVDSTANDSIEDDTSIANDSIEDDTSTANDSIEDDTANIKDTTNLEYKFKEQELNNNQTCSNAEDYDRKVFGENVQEEALCEGEGQEQIVGNEDTGESYGENAIVNFNYKDSTSHKLTLLLRSIFESNRYNKYKGDYKAGKKLNMKKIIPYIASEYRKDKIWMKRRKSDKKDYVVRLFVDNSKSMYSQSMVDTLFVTFSRLSNSFKALGIPVEIYKFGNELVECTIKDMTFTDTETNIDWIDSFRDGINIVLTDGVFQRTSFYNDNFLVILIDRSGVKKMSKVSVCEGNIFVEKYLDQFQLKYCTVEKVEELEETFILALSELIKK</sequence>
<comment type="similarity">
    <text evidence="3">Belongs to the midasin family.</text>
</comment>
<keyword evidence="12" id="KW-1185">Reference proteome</keyword>
<dbReference type="GO" id="GO:0005730">
    <property type="term" value="C:nucleolus"/>
    <property type="evidence" value="ECO:0007669"/>
    <property type="project" value="UniProtKB-SubCell"/>
</dbReference>
<organism evidence="11 12">
    <name type="scientific">Nosema granulosis</name>
    <dbReference type="NCBI Taxonomy" id="83296"/>
    <lineage>
        <taxon>Eukaryota</taxon>
        <taxon>Fungi</taxon>
        <taxon>Fungi incertae sedis</taxon>
        <taxon>Microsporidia</taxon>
        <taxon>Nosematidae</taxon>
        <taxon>Nosema</taxon>
    </lineage>
</organism>
<proteinExistence type="inferred from homology"/>
<evidence type="ECO:0000256" key="5">
    <source>
        <dbReference type="ARBA" id="ARBA00022741"/>
    </source>
</evidence>
<feature type="region of interest" description="Disordered" evidence="9">
    <location>
        <begin position="2431"/>
        <end position="2541"/>
    </location>
</feature>
<reference evidence="11 12" key="1">
    <citation type="journal article" date="2020" name="Genome Biol. Evol.">
        <title>Comparative genomics of strictly vertically transmitted, feminizing microsporidia endosymbionts of amphipod crustaceans.</title>
        <authorList>
            <person name="Cormier A."/>
            <person name="Chebbi M.A."/>
            <person name="Giraud I."/>
            <person name="Wattier R."/>
            <person name="Teixeira M."/>
            <person name="Gilbert C."/>
            <person name="Rigaud T."/>
            <person name="Cordaux R."/>
        </authorList>
    </citation>
    <scope>NUCLEOTIDE SEQUENCE [LARGE SCALE GENOMIC DNA]</scope>
    <source>
        <strain evidence="11 12">Ou3-Ou53</strain>
    </source>
</reference>
<dbReference type="OrthoDB" id="5186at2759"/>
<keyword evidence="8" id="KW-0539">Nucleus</keyword>
<dbReference type="CDD" id="cd00009">
    <property type="entry name" value="AAA"/>
    <property type="match status" value="3"/>
</dbReference>
<dbReference type="PANTHER" id="PTHR48103:SF2">
    <property type="entry name" value="MIDASIN"/>
    <property type="match status" value="1"/>
</dbReference>
<dbReference type="GO" id="GO:0030687">
    <property type="term" value="C:preribosome, large subunit precursor"/>
    <property type="evidence" value="ECO:0007669"/>
    <property type="project" value="TreeGrafter"/>
</dbReference>
<feature type="domain" description="AAA+ ATPase" evidence="10">
    <location>
        <begin position="296"/>
        <end position="501"/>
    </location>
</feature>
<dbReference type="SMART" id="SM00382">
    <property type="entry name" value="AAA"/>
    <property type="match status" value="4"/>
</dbReference>
<dbReference type="PRINTS" id="PR00830">
    <property type="entry name" value="ENDOLAPTASE"/>
</dbReference>
<feature type="domain" description="AAA+ ATPase" evidence="10">
    <location>
        <begin position="920"/>
        <end position="1067"/>
    </location>
</feature>
<protein>
    <recommendedName>
        <fullName evidence="4">Midasin</fullName>
    </recommendedName>
</protein>